<feature type="transmembrane region" description="Helical" evidence="7">
    <location>
        <begin position="244"/>
        <end position="263"/>
    </location>
</feature>
<feature type="transmembrane region" description="Helical" evidence="7">
    <location>
        <begin position="38"/>
        <end position="57"/>
    </location>
</feature>
<feature type="transmembrane region" description="Helical" evidence="7">
    <location>
        <begin position="95"/>
        <end position="115"/>
    </location>
</feature>
<evidence type="ECO:0000256" key="4">
    <source>
        <dbReference type="ARBA" id="ARBA00022692"/>
    </source>
</evidence>
<dbReference type="InterPro" id="IPR051258">
    <property type="entry name" value="Diverse_Substrate_Transporter"/>
</dbReference>
<dbReference type="RefSeq" id="WP_122915090.1">
    <property type="nucleotide sequence ID" value="NZ_RHHT01000057.1"/>
</dbReference>
<feature type="transmembrane region" description="Helical" evidence="7">
    <location>
        <begin position="269"/>
        <end position="288"/>
    </location>
</feature>
<feature type="transmembrane region" description="Helical" evidence="7">
    <location>
        <begin position="7"/>
        <end position="26"/>
    </location>
</feature>
<feature type="domain" description="EamA" evidence="8">
    <location>
        <begin position="10"/>
        <end position="139"/>
    </location>
</feature>
<evidence type="ECO:0000256" key="3">
    <source>
        <dbReference type="ARBA" id="ARBA00022475"/>
    </source>
</evidence>
<evidence type="ECO:0000259" key="8">
    <source>
        <dbReference type="Pfam" id="PF00892"/>
    </source>
</evidence>
<keyword evidence="3" id="KW-1003">Cell membrane</keyword>
<dbReference type="SUPFAM" id="SSF103481">
    <property type="entry name" value="Multidrug resistance efflux transporter EmrE"/>
    <property type="match status" value="2"/>
</dbReference>
<evidence type="ECO:0000256" key="5">
    <source>
        <dbReference type="ARBA" id="ARBA00022989"/>
    </source>
</evidence>
<feature type="transmembrane region" description="Helical" evidence="7">
    <location>
        <begin position="180"/>
        <end position="202"/>
    </location>
</feature>
<evidence type="ECO:0000256" key="6">
    <source>
        <dbReference type="ARBA" id="ARBA00023136"/>
    </source>
</evidence>
<dbReference type="InterPro" id="IPR000620">
    <property type="entry name" value="EamA_dom"/>
</dbReference>
<dbReference type="GO" id="GO:0005886">
    <property type="term" value="C:plasma membrane"/>
    <property type="evidence" value="ECO:0007669"/>
    <property type="project" value="UniProtKB-SubCell"/>
</dbReference>
<name>A0A3M8CBL5_9BACL</name>
<keyword evidence="4 7" id="KW-0812">Transmembrane</keyword>
<feature type="transmembrane region" description="Helical" evidence="7">
    <location>
        <begin position="146"/>
        <end position="168"/>
    </location>
</feature>
<keyword evidence="5 7" id="KW-1133">Transmembrane helix</keyword>
<evidence type="ECO:0000256" key="1">
    <source>
        <dbReference type="ARBA" id="ARBA00004651"/>
    </source>
</evidence>
<proteinExistence type="inferred from homology"/>
<feature type="transmembrane region" description="Helical" evidence="7">
    <location>
        <begin position="214"/>
        <end position="232"/>
    </location>
</feature>
<dbReference type="Pfam" id="PF00892">
    <property type="entry name" value="EamA"/>
    <property type="match status" value="2"/>
</dbReference>
<comment type="caution">
    <text evidence="9">The sequence shown here is derived from an EMBL/GenBank/DDBJ whole genome shotgun (WGS) entry which is preliminary data.</text>
</comment>
<accession>A0A3M8CBL5</accession>
<comment type="subcellular location">
    <subcellularLocation>
        <location evidence="1">Cell membrane</location>
        <topology evidence="1">Multi-pass membrane protein</topology>
    </subcellularLocation>
</comment>
<evidence type="ECO:0000313" key="10">
    <source>
        <dbReference type="Proteomes" id="UP000281915"/>
    </source>
</evidence>
<feature type="domain" description="EamA" evidence="8">
    <location>
        <begin position="149"/>
        <end position="285"/>
    </location>
</feature>
<dbReference type="AlphaFoldDB" id="A0A3M8CBL5"/>
<gene>
    <name evidence="9" type="ORF">EDM58_21125</name>
</gene>
<feature type="transmembrane region" description="Helical" evidence="7">
    <location>
        <begin position="122"/>
        <end position="140"/>
    </location>
</feature>
<dbReference type="PANTHER" id="PTHR42920:SF5">
    <property type="entry name" value="EAMA DOMAIN-CONTAINING PROTEIN"/>
    <property type="match status" value="1"/>
</dbReference>
<protein>
    <submittedName>
        <fullName evidence="9">DMT family transporter</fullName>
    </submittedName>
</protein>
<comment type="similarity">
    <text evidence="2">Belongs to the EamA transporter family.</text>
</comment>
<organism evidence="9 10">
    <name type="scientific">Brevibacillus panacihumi</name>
    <dbReference type="NCBI Taxonomy" id="497735"/>
    <lineage>
        <taxon>Bacteria</taxon>
        <taxon>Bacillati</taxon>
        <taxon>Bacillota</taxon>
        <taxon>Bacilli</taxon>
        <taxon>Bacillales</taxon>
        <taxon>Paenibacillaceae</taxon>
        <taxon>Brevibacillus</taxon>
    </lineage>
</organism>
<dbReference type="EMBL" id="RHHT01000057">
    <property type="protein sequence ID" value="RNB73116.1"/>
    <property type="molecule type" value="Genomic_DNA"/>
</dbReference>
<dbReference type="Proteomes" id="UP000281915">
    <property type="component" value="Unassembled WGS sequence"/>
</dbReference>
<evidence type="ECO:0000313" key="9">
    <source>
        <dbReference type="EMBL" id="RNB73116.1"/>
    </source>
</evidence>
<keyword evidence="6 7" id="KW-0472">Membrane</keyword>
<reference evidence="9 10" key="1">
    <citation type="submission" date="2018-10" db="EMBL/GenBank/DDBJ databases">
        <title>Phylogenomics of Brevibacillus.</title>
        <authorList>
            <person name="Dunlap C."/>
        </authorList>
    </citation>
    <scope>NUCLEOTIDE SEQUENCE [LARGE SCALE GENOMIC DNA]</scope>
    <source>
        <strain evidence="9 10">JCM 15085</strain>
    </source>
</reference>
<sequence length="294" mass="32749">MATKKQLIWADASLLFIALAWGYTFVLSKDILTEIAPYTFLGTRFLLASLILLPFVWRRMRGVSREVWVQGLICGIVLCAAYTFQILGIDRTTPGKAGVITGTNVVIVPFLYYLWRRKPVGKAAVTGSLLAFAGLVFLSGDEGWTGIAFGDVLVFLCAIFFALHILLVDRVYEERIEVDSLMFVMIQLLVVGVIDLVIAFFVEPMPQGLSPYGWFAFLFDCLIGTLLAYVVQIKAQQFSPPVHVSILLSLEAVFAFLFSWLLWGEPVTPIIWTGVVLMLAGIYITELGDYQKPT</sequence>
<dbReference type="InterPro" id="IPR037185">
    <property type="entry name" value="EmrE-like"/>
</dbReference>
<feature type="transmembrane region" description="Helical" evidence="7">
    <location>
        <begin position="69"/>
        <end position="89"/>
    </location>
</feature>
<evidence type="ECO:0000256" key="7">
    <source>
        <dbReference type="SAM" id="Phobius"/>
    </source>
</evidence>
<dbReference type="PANTHER" id="PTHR42920">
    <property type="entry name" value="OS03G0707200 PROTEIN-RELATED"/>
    <property type="match status" value="1"/>
</dbReference>
<evidence type="ECO:0000256" key="2">
    <source>
        <dbReference type="ARBA" id="ARBA00007362"/>
    </source>
</evidence>